<feature type="chain" id="PRO_5014753393" evidence="1">
    <location>
        <begin position="23"/>
        <end position="96"/>
    </location>
</feature>
<proteinExistence type="predicted"/>
<organism evidence="2">
    <name type="scientific">Anopheles darlingi</name>
    <name type="common">Mosquito</name>
    <dbReference type="NCBI Taxonomy" id="43151"/>
    <lineage>
        <taxon>Eukaryota</taxon>
        <taxon>Metazoa</taxon>
        <taxon>Ecdysozoa</taxon>
        <taxon>Arthropoda</taxon>
        <taxon>Hexapoda</taxon>
        <taxon>Insecta</taxon>
        <taxon>Pterygota</taxon>
        <taxon>Neoptera</taxon>
        <taxon>Endopterygota</taxon>
        <taxon>Diptera</taxon>
        <taxon>Nematocera</taxon>
        <taxon>Culicoidea</taxon>
        <taxon>Culicidae</taxon>
        <taxon>Anophelinae</taxon>
        <taxon>Anopheles</taxon>
    </lineage>
</organism>
<reference evidence="2" key="1">
    <citation type="submission" date="2018-01" db="EMBL/GenBank/DDBJ databases">
        <title>An insight into the sialome of Amazonian anophelines.</title>
        <authorList>
            <person name="Ribeiro J.M."/>
            <person name="Scarpassa V."/>
            <person name="Calvo E."/>
        </authorList>
    </citation>
    <scope>NUCLEOTIDE SEQUENCE</scope>
</reference>
<evidence type="ECO:0000256" key="1">
    <source>
        <dbReference type="SAM" id="SignalP"/>
    </source>
</evidence>
<feature type="signal peptide" evidence="1">
    <location>
        <begin position="1"/>
        <end position="22"/>
    </location>
</feature>
<name>A0A2M4DQN8_ANODA</name>
<dbReference type="AlphaFoldDB" id="A0A2M4DQN8"/>
<sequence>MKHITVLSLAVFAFLLLTYTHGQIPESPQQNRLEQQTMTDDLSTNFSGELEHDHRKSIIKAVIPQGRILCPQGCKYSHTLRKCQPKHPNTNRVKCK</sequence>
<dbReference type="EMBL" id="GGFL01015712">
    <property type="protein sequence ID" value="MBW79890.1"/>
    <property type="molecule type" value="Transcribed_RNA"/>
</dbReference>
<keyword evidence="1" id="KW-0732">Signal</keyword>
<accession>A0A2M4DQN8</accession>
<evidence type="ECO:0000313" key="2">
    <source>
        <dbReference type="EMBL" id="MBW79890.1"/>
    </source>
</evidence>
<protein>
    <submittedName>
        <fullName evidence="2">Putative secreted protein</fullName>
    </submittedName>
</protein>